<sequence length="70" mass="7016">MFKKVAALAVSLVATAPVFAAGTGPDLTPLTSNIDFSTVITALLAIAGLLASVYVAIRGSKIVLGMIRGA</sequence>
<feature type="signal peptide" evidence="2">
    <location>
        <begin position="1"/>
        <end position="20"/>
    </location>
</feature>
<dbReference type="EMBL" id="BMYO01000007">
    <property type="protein sequence ID" value="GHD66088.1"/>
    <property type="molecule type" value="Genomic_DNA"/>
</dbReference>
<keyword evidence="1" id="KW-0472">Membrane</keyword>
<gene>
    <name evidence="3" type="ORF">GCM10007350_27780</name>
</gene>
<keyword evidence="2" id="KW-0732">Signal</keyword>
<dbReference type="RefSeq" id="WP_189461495.1">
    <property type="nucleotide sequence ID" value="NZ_BMYO01000007.1"/>
</dbReference>
<evidence type="ECO:0000256" key="2">
    <source>
        <dbReference type="SAM" id="SignalP"/>
    </source>
</evidence>
<keyword evidence="1" id="KW-1133">Transmembrane helix</keyword>
<evidence type="ECO:0000313" key="4">
    <source>
        <dbReference type="Proteomes" id="UP000604737"/>
    </source>
</evidence>
<name>A0ABQ3H3U4_9NEIS</name>
<protein>
    <recommendedName>
        <fullName evidence="5">Phage coat protein</fullName>
    </recommendedName>
</protein>
<comment type="caution">
    <text evidence="3">The sequence shown here is derived from an EMBL/GenBank/DDBJ whole genome shotgun (WGS) entry which is preliminary data.</text>
</comment>
<keyword evidence="1" id="KW-0812">Transmembrane</keyword>
<reference evidence="4" key="1">
    <citation type="journal article" date="2019" name="Int. J. Syst. Evol. Microbiol.">
        <title>The Global Catalogue of Microorganisms (GCM) 10K type strain sequencing project: providing services to taxonomists for standard genome sequencing and annotation.</title>
        <authorList>
            <consortium name="The Broad Institute Genomics Platform"/>
            <consortium name="The Broad Institute Genome Sequencing Center for Infectious Disease"/>
            <person name="Wu L."/>
            <person name="Ma J."/>
        </authorList>
    </citation>
    <scope>NUCLEOTIDE SEQUENCE [LARGE SCALE GENOMIC DNA]</scope>
    <source>
        <strain evidence="4">KCTC 23701</strain>
    </source>
</reference>
<dbReference type="Proteomes" id="UP000604737">
    <property type="component" value="Unassembled WGS sequence"/>
</dbReference>
<evidence type="ECO:0000256" key="1">
    <source>
        <dbReference type="SAM" id="Phobius"/>
    </source>
</evidence>
<organism evidence="3 4">
    <name type="scientific">Jeongeupia chitinilytica</name>
    <dbReference type="NCBI Taxonomy" id="1041641"/>
    <lineage>
        <taxon>Bacteria</taxon>
        <taxon>Pseudomonadati</taxon>
        <taxon>Pseudomonadota</taxon>
        <taxon>Betaproteobacteria</taxon>
        <taxon>Neisseriales</taxon>
        <taxon>Chitinibacteraceae</taxon>
        <taxon>Jeongeupia</taxon>
    </lineage>
</organism>
<feature type="transmembrane region" description="Helical" evidence="1">
    <location>
        <begin position="36"/>
        <end position="57"/>
    </location>
</feature>
<evidence type="ECO:0008006" key="5">
    <source>
        <dbReference type="Google" id="ProtNLM"/>
    </source>
</evidence>
<accession>A0ABQ3H3U4</accession>
<evidence type="ECO:0000313" key="3">
    <source>
        <dbReference type="EMBL" id="GHD66088.1"/>
    </source>
</evidence>
<feature type="chain" id="PRO_5047478948" description="Phage coat protein" evidence="2">
    <location>
        <begin position="21"/>
        <end position="70"/>
    </location>
</feature>
<proteinExistence type="predicted"/>
<keyword evidence="4" id="KW-1185">Reference proteome</keyword>